<sequence>EGPAQVGSHSVIDVYSDLYKSVNDTTQNDTTKNTGTGKSNVHFMDERWREEKEEAERKMKPGEEAVIPDKASKGWQADAHKNLPGFRVLGERFPDAEWYFMVDDDTYLVLPNLLPYLSNLDPTLPHYIGSPNFFTGCDNVRKMGEGPLFAQGGSGILLSRAALKILTNPTHIQTCIEKYKSCWAGDVRVALCLRDAGVMLTREYGFNGDPPGRNFRWHKNACGKPLGFHHLLTSQVQRLHQVVASSPSTPITYSDIFKHFKPSLHLPDAEHEDVDTNRPGDDYKNVESGSSGECKQICRAEERCLSWVWEEGRCWLKDGVPGPKEKKGSVSGVFWERYGCRE</sequence>
<evidence type="ECO:0000256" key="14">
    <source>
        <dbReference type="SAM" id="MobiDB-lite"/>
    </source>
</evidence>
<reference evidence="16" key="1">
    <citation type="submission" date="2020-05" db="EMBL/GenBank/DDBJ databases">
        <title>Phylogenomic resolution of chytrid fungi.</title>
        <authorList>
            <person name="Stajich J.E."/>
            <person name="Amses K."/>
            <person name="Simmons R."/>
            <person name="Seto K."/>
            <person name="Myers J."/>
            <person name="Bonds A."/>
            <person name="Quandt C.A."/>
            <person name="Barry K."/>
            <person name="Liu P."/>
            <person name="Grigoriev I."/>
            <person name="Longcore J.E."/>
            <person name="James T.Y."/>
        </authorList>
    </citation>
    <scope>NUCLEOTIDE SEQUENCE</scope>
    <source>
        <strain evidence="16">JEL0318</strain>
    </source>
</reference>
<gene>
    <name evidence="16" type="ORF">HK097_004371</name>
</gene>
<evidence type="ECO:0000256" key="8">
    <source>
        <dbReference type="ARBA" id="ARBA00022737"/>
    </source>
</evidence>
<dbReference type="EMBL" id="JADGJD010002109">
    <property type="protein sequence ID" value="KAJ3034865.1"/>
    <property type="molecule type" value="Genomic_DNA"/>
</dbReference>
<dbReference type="Proteomes" id="UP001212841">
    <property type="component" value="Unassembled WGS sequence"/>
</dbReference>
<evidence type="ECO:0000256" key="1">
    <source>
        <dbReference type="ARBA" id="ARBA00004606"/>
    </source>
</evidence>
<dbReference type="GO" id="GO:0005576">
    <property type="term" value="C:extracellular region"/>
    <property type="evidence" value="ECO:0007669"/>
    <property type="project" value="InterPro"/>
</dbReference>
<dbReference type="Gene3D" id="3.50.4.10">
    <property type="entry name" value="Hepatocyte Growth Factor"/>
    <property type="match status" value="1"/>
</dbReference>
<evidence type="ECO:0000256" key="10">
    <source>
        <dbReference type="ARBA" id="ARBA00022968"/>
    </source>
</evidence>
<dbReference type="GO" id="GO:0016263">
    <property type="term" value="F:glycoprotein-N-acetylgalactosamine 3-beta-galactosyltransferase activity"/>
    <property type="evidence" value="ECO:0007669"/>
    <property type="project" value="UniProtKB-EC"/>
</dbReference>
<keyword evidence="8" id="KW-0677">Repeat</keyword>
<feature type="domain" description="Apple" evidence="15">
    <location>
        <begin position="271"/>
        <end position="332"/>
    </location>
</feature>
<feature type="compositionally biased region" description="Basic and acidic residues" evidence="14">
    <location>
        <begin position="274"/>
        <end position="285"/>
    </location>
</feature>
<dbReference type="CDD" id="cd01100">
    <property type="entry name" value="APPLE_Factor_XI_like"/>
    <property type="match status" value="1"/>
</dbReference>
<evidence type="ECO:0000256" key="13">
    <source>
        <dbReference type="ARBA" id="ARBA00023157"/>
    </source>
</evidence>
<evidence type="ECO:0000313" key="16">
    <source>
        <dbReference type="EMBL" id="KAJ3034865.1"/>
    </source>
</evidence>
<dbReference type="GO" id="GO:0000166">
    <property type="term" value="F:nucleotide binding"/>
    <property type="evidence" value="ECO:0007669"/>
    <property type="project" value="UniProtKB-KW"/>
</dbReference>
<keyword evidence="6" id="KW-0808">Transferase</keyword>
<keyword evidence="17" id="KW-1185">Reference proteome</keyword>
<proteinExistence type="inferred from homology"/>
<comment type="similarity">
    <text evidence="3">Belongs to the glycosyltransferase 31 family. Beta3-Gal-T subfamily.</text>
</comment>
<organism evidence="16 17">
    <name type="scientific">Rhizophlyctis rosea</name>
    <dbReference type="NCBI Taxonomy" id="64517"/>
    <lineage>
        <taxon>Eukaryota</taxon>
        <taxon>Fungi</taxon>
        <taxon>Fungi incertae sedis</taxon>
        <taxon>Chytridiomycota</taxon>
        <taxon>Chytridiomycota incertae sedis</taxon>
        <taxon>Chytridiomycetes</taxon>
        <taxon>Rhizophlyctidales</taxon>
        <taxon>Rhizophlyctidaceae</taxon>
        <taxon>Rhizophlyctis</taxon>
    </lineage>
</organism>
<protein>
    <recommendedName>
        <fullName evidence="4">N-acetylgalactosaminide beta-1,3-galactosyltransferase</fullName>
        <ecNumber evidence="4">2.4.1.122</ecNumber>
    </recommendedName>
</protein>
<comment type="pathway">
    <text evidence="2">Protein modification; protein glycosylation.</text>
</comment>
<evidence type="ECO:0000256" key="2">
    <source>
        <dbReference type="ARBA" id="ARBA00004922"/>
    </source>
</evidence>
<comment type="caution">
    <text evidence="16">The sequence shown here is derived from an EMBL/GenBank/DDBJ whole genome shotgun (WGS) entry which is preliminary data.</text>
</comment>
<evidence type="ECO:0000256" key="3">
    <source>
        <dbReference type="ARBA" id="ARBA00006462"/>
    </source>
</evidence>
<name>A0AAD5S3S6_9FUNG</name>
<dbReference type="AlphaFoldDB" id="A0AAD5S3S6"/>
<evidence type="ECO:0000256" key="5">
    <source>
        <dbReference type="ARBA" id="ARBA00022676"/>
    </source>
</evidence>
<evidence type="ECO:0000256" key="9">
    <source>
        <dbReference type="ARBA" id="ARBA00022741"/>
    </source>
</evidence>
<dbReference type="InterPro" id="IPR026050">
    <property type="entry name" value="C1GALT1/C1GALT1_chp1"/>
</dbReference>
<dbReference type="PANTHER" id="PTHR23033:SF47">
    <property type="entry name" value="APPLE DOMAIN-CONTAINING PROTEIN-RELATED"/>
    <property type="match status" value="1"/>
</dbReference>
<keyword evidence="7" id="KW-0812">Transmembrane</keyword>
<evidence type="ECO:0000259" key="15">
    <source>
        <dbReference type="SMART" id="SM00223"/>
    </source>
</evidence>
<feature type="region of interest" description="Disordered" evidence="14">
    <location>
        <begin position="268"/>
        <end position="290"/>
    </location>
</feature>
<keyword evidence="12" id="KW-0472">Membrane</keyword>
<dbReference type="InterPro" id="IPR000177">
    <property type="entry name" value="Apple"/>
</dbReference>
<keyword evidence="13" id="KW-1015">Disulfide bond</keyword>
<dbReference type="GO" id="GO:0016020">
    <property type="term" value="C:membrane"/>
    <property type="evidence" value="ECO:0007669"/>
    <property type="project" value="UniProtKB-SubCell"/>
</dbReference>
<evidence type="ECO:0000256" key="4">
    <source>
        <dbReference type="ARBA" id="ARBA00012557"/>
    </source>
</evidence>
<evidence type="ECO:0000256" key="12">
    <source>
        <dbReference type="ARBA" id="ARBA00023136"/>
    </source>
</evidence>
<dbReference type="EC" id="2.4.1.122" evidence="4"/>
<evidence type="ECO:0000313" key="17">
    <source>
        <dbReference type="Proteomes" id="UP001212841"/>
    </source>
</evidence>
<dbReference type="InterPro" id="IPR003378">
    <property type="entry name" value="Fringe-like_glycosylTrfase"/>
</dbReference>
<keyword evidence="5" id="KW-0328">Glycosyltransferase</keyword>
<evidence type="ECO:0000256" key="11">
    <source>
        <dbReference type="ARBA" id="ARBA00022989"/>
    </source>
</evidence>
<accession>A0AAD5S3S6</accession>
<dbReference type="InterPro" id="IPR003609">
    <property type="entry name" value="Pan_app"/>
</dbReference>
<keyword evidence="11" id="KW-1133">Transmembrane helix</keyword>
<dbReference type="GO" id="GO:0006508">
    <property type="term" value="P:proteolysis"/>
    <property type="evidence" value="ECO:0007669"/>
    <property type="project" value="InterPro"/>
</dbReference>
<dbReference type="SMART" id="SM00223">
    <property type="entry name" value="APPLE"/>
    <property type="match status" value="1"/>
</dbReference>
<evidence type="ECO:0000256" key="7">
    <source>
        <dbReference type="ARBA" id="ARBA00022692"/>
    </source>
</evidence>
<dbReference type="Pfam" id="PF14295">
    <property type="entry name" value="PAN_4"/>
    <property type="match status" value="1"/>
</dbReference>
<dbReference type="PANTHER" id="PTHR23033">
    <property type="entry name" value="BETA1,3-GALACTOSYLTRANSFERASE"/>
    <property type="match status" value="1"/>
</dbReference>
<keyword evidence="9" id="KW-0547">Nucleotide-binding</keyword>
<dbReference type="Pfam" id="PF02434">
    <property type="entry name" value="Fringe"/>
    <property type="match status" value="1"/>
</dbReference>
<dbReference type="Gene3D" id="3.90.550.50">
    <property type="match status" value="1"/>
</dbReference>
<comment type="subcellular location">
    <subcellularLocation>
        <location evidence="1">Membrane</location>
        <topology evidence="1">Single-pass type II membrane protein</topology>
    </subcellularLocation>
</comment>
<evidence type="ECO:0000256" key="6">
    <source>
        <dbReference type="ARBA" id="ARBA00022679"/>
    </source>
</evidence>
<keyword evidence="10" id="KW-0735">Signal-anchor</keyword>
<feature type="non-terminal residue" evidence="16">
    <location>
        <position position="342"/>
    </location>
</feature>